<dbReference type="Pfam" id="PF13683">
    <property type="entry name" value="rve_3"/>
    <property type="match status" value="1"/>
</dbReference>
<dbReference type="InterPro" id="IPR001584">
    <property type="entry name" value="Integrase_cat-core"/>
</dbReference>
<name>A0A430AZH6_9ENTE</name>
<organism evidence="2 3">
    <name type="scientific">Vagococcus acidifermentans</name>
    <dbReference type="NCBI Taxonomy" id="564710"/>
    <lineage>
        <taxon>Bacteria</taxon>
        <taxon>Bacillati</taxon>
        <taxon>Bacillota</taxon>
        <taxon>Bacilli</taxon>
        <taxon>Lactobacillales</taxon>
        <taxon>Enterococcaceae</taxon>
        <taxon>Vagococcus</taxon>
    </lineage>
</organism>
<protein>
    <recommendedName>
        <fullName evidence="1">Integrase catalytic domain-containing protein</fullName>
    </recommendedName>
</protein>
<dbReference type="OrthoDB" id="342869at2"/>
<dbReference type="EMBL" id="NGKC01000003">
    <property type="protein sequence ID" value="RSU13462.1"/>
    <property type="molecule type" value="Genomic_DNA"/>
</dbReference>
<evidence type="ECO:0000259" key="1">
    <source>
        <dbReference type="PROSITE" id="PS50994"/>
    </source>
</evidence>
<reference evidence="2 3" key="1">
    <citation type="submission" date="2017-05" db="EMBL/GenBank/DDBJ databases">
        <title>Vagococcus spp. assemblies.</title>
        <authorList>
            <person name="Gulvik C.A."/>
        </authorList>
    </citation>
    <scope>NUCLEOTIDE SEQUENCE [LARGE SCALE GENOMIC DNA]</scope>
    <source>
        <strain evidence="2 3">LMG 24798</strain>
    </source>
</reference>
<evidence type="ECO:0000313" key="2">
    <source>
        <dbReference type="EMBL" id="RSU13462.1"/>
    </source>
</evidence>
<dbReference type="InterPro" id="IPR012337">
    <property type="entry name" value="RNaseH-like_sf"/>
</dbReference>
<dbReference type="InterPro" id="IPR050900">
    <property type="entry name" value="Transposase_IS3/IS150/IS904"/>
</dbReference>
<sequence length="125" mass="14429">MIGYNAGPHKNAQLVYKAFSSIKHDLALIGLFHTDRGKEFINEQIEALLSTFDIKRSLSHKGTPYDNAVAEANFKSLKFEFLYQNKFETLEQLQRELGGHIWWYNNERLHSSLGYKSPVSYAQSM</sequence>
<dbReference type="Proteomes" id="UP000286773">
    <property type="component" value="Unassembled WGS sequence"/>
</dbReference>
<dbReference type="AlphaFoldDB" id="A0A430AZH6"/>
<dbReference type="GO" id="GO:0003676">
    <property type="term" value="F:nucleic acid binding"/>
    <property type="evidence" value="ECO:0007669"/>
    <property type="project" value="InterPro"/>
</dbReference>
<dbReference type="InterPro" id="IPR036397">
    <property type="entry name" value="RNaseH_sf"/>
</dbReference>
<gene>
    <name evidence="2" type="ORF">CBF27_03835</name>
</gene>
<dbReference type="GO" id="GO:0015074">
    <property type="term" value="P:DNA integration"/>
    <property type="evidence" value="ECO:0007669"/>
    <property type="project" value="InterPro"/>
</dbReference>
<dbReference type="Gene3D" id="3.30.420.10">
    <property type="entry name" value="Ribonuclease H-like superfamily/Ribonuclease H"/>
    <property type="match status" value="1"/>
</dbReference>
<dbReference type="SUPFAM" id="SSF53098">
    <property type="entry name" value="Ribonuclease H-like"/>
    <property type="match status" value="1"/>
</dbReference>
<dbReference type="PROSITE" id="PS50994">
    <property type="entry name" value="INTEGRASE"/>
    <property type="match status" value="1"/>
</dbReference>
<evidence type="ECO:0000313" key="3">
    <source>
        <dbReference type="Proteomes" id="UP000286773"/>
    </source>
</evidence>
<comment type="caution">
    <text evidence="2">The sequence shown here is derived from an EMBL/GenBank/DDBJ whole genome shotgun (WGS) entry which is preliminary data.</text>
</comment>
<dbReference type="PANTHER" id="PTHR46889:SF4">
    <property type="entry name" value="TRANSPOSASE INSO FOR INSERTION SEQUENCE ELEMENT IS911B-RELATED"/>
    <property type="match status" value="1"/>
</dbReference>
<dbReference type="PANTHER" id="PTHR46889">
    <property type="entry name" value="TRANSPOSASE INSF FOR INSERTION SEQUENCE IS3B-RELATED"/>
    <property type="match status" value="1"/>
</dbReference>
<feature type="domain" description="Integrase catalytic" evidence="1">
    <location>
        <begin position="1"/>
        <end position="125"/>
    </location>
</feature>
<keyword evidence="3" id="KW-1185">Reference proteome</keyword>
<accession>A0A430AZH6</accession>
<proteinExistence type="predicted"/>